<dbReference type="Proteomes" id="UP000285569">
    <property type="component" value="Unassembled WGS sequence"/>
</dbReference>
<keyword evidence="3" id="KW-1185">Reference proteome</keyword>
<evidence type="ECO:0000313" key="2">
    <source>
        <dbReference type="EMBL" id="RHX80047.1"/>
    </source>
</evidence>
<evidence type="ECO:0008006" key="4">
    <source>
        <dbReference type="Google" id="ProtNLM"/>
    </source>
</evidence>
<keyword evidence="1" id="KW-0732">Signal</keyword>
<evidence type="ECO:0000313" key="3">
    <source>
        <dbReference type="Proteomes" id="UP000285569"/>
    </source>
</evidence>
<organism evidence="2 3">
    <name type="scientific">Leptospira yasudae</name>
    <dbReference type="NCBI Taxonomy" id="2202201"/>
    <lineage>
        <taxon>Bacteria</taxon>
        <taxon>Pseudomonadati</taxon>
        <taxon>Spirochaetota</taxon>
        <taxon>Spirochaetia</taxon>
        <taxon>Leptospirales</taxon>
        <taxon>Leptospiraceae</taxon>
        <taxon>Leptospira</taxon>
    </lineage>
</organism>
<protein>
    <recommendedName>
        <fullName evidence="4">DUF5683 domain-containing protein</fullName>
    </recommendedName>
</protein>
<dbReference type="RefSeq" id="WP_118955778.1">
    <property type="nucleotide sequence ID" value="NZ_QHCR01000004.1"/>
</dbReference>
<dbReference type="EMBL" id="QHCR01000004">
    <property type="protein sequence ID" value="RHX80047.1"/>
    <property type="molecule type" value="Genomic_DNA"/>
</dbReference>
<feature type="chain" id="PRO_5047192472" description="DUF5683 domain-containing protein" evidence="1">
    <location>
        <begin position="22"/>
        <end position="240"/>
    </location>
</feature>
<evidence type="ECO:0000256" key="1">
    <source>
        <dbReference type="SAM" id="SignalP"/>
    </source>
</evidence>
<gene>
    <name evidence="2" type="ORF">DLM77_09250</name>
</gene>
<comment type="caution">
    <text evidence="2">The sequence shown here is derived from an EMBL/GenBank/DDBJ whole genome shotgun (WGS) entry which is preliminary data.</text>
</comment>
<sequence>MVTKFRFFAFLIIVLCSNLEADPVWKKGFIVTKSGYALFGDYQELESGYFLRQGKVGNLLPKASVQSAVDKKYKERVLESSPLKSSFETLIYFKSGSEYRHIEEESIRKRNYFTLTLKFLTLGTALYFLSETFKNQRKVADSIQFINYDEKKAAFLHSRENFYISSALFLFVSLYYFFEAYSNYDTNSLGEKTGVYTAKEIPLEEYLKIISSNSTHSFQNPLPSISSYGFYYEKSFLYTF</sequence>
<name>A0ABX9M378_9LEPT</name>
<feature type="signal peptide" evidence="1">
    <location>
        <begin position="1"/>
        <end position="21"/>
    </location>
</feature>
<proteinExistence type="predicted"/>
<reference evidence="3" key="1">
    <citation type="submission" date="2018-05" db="EMBL/GenBank/DDBJ databases">
        <title>Leptospira yasudae sp. nov. and Leptospira stimsonii sp. nov., two pathogenic species of the genus Leptospira isolated from environmental sources.</title>
        <authorList>
            <person name="Casanovas-Massana A."/>
            <person name="Hamond C."/>
            <person name="Santos L.A."/>
            <person name="Hacker K.P."/>
            <person name="Balassiano I."/>
            <person name="Medeiros M.A."/>
            <person name="Reis M.G."/>
            <person name="Ko A.I."/>
            <person name="Wunder E.A."/>
        </authorList>
    </citation>
    <scope>NUCLEOTIDE SEQUENCE [LARGE SCALE GENOMIC DNA]</scope>
    <source>
        <strain evidence="3">B21</strain>
    </source>
</reference>
<accession>A0ABX9M378</accession>
<reference evidence="2 3" key="2">
    <citation type="journal article" date="2020" name="Int. J. Syst. Evol. Microbiol.">
        <title>Leptospira yasudae sp. nov. and Leptospira stimsonii sp. nov., two new species of the pathogenic group isolated from environmental sources.</title>
        <authorList>
            <person name="Casanovas-Massana A."/>
            <person name="Hamond C."/>
            <person name="Santos L.A."/>
            <person name="de Oliveira D."/>
            <person name="Hacker K.P."/>
            <person name="Balassiano I."/>
            <person name="Costa F."/>
            <person name="Medeiros M.A."/>
            <person name="Reis M.G."/>
            <person name="Ko A.I."/>
            <person name="Wunder E.A."/>
        </authorList>
    </citation>
    <scope>NUCLEOTIDE SEQUENCE [LARGE SCALE GENOMIC DNA]</scope>
    <source>
        <strain evidence="2 3">B21</strain>
    </source>
</reference>